<dbReference type="AlphaFoldDB" id="A0A5B8VW23"/>
<dbReference type="InterPro" id="IPR002201">
    <property type="entry name" value="Glyco_trans_9"/>
</dbReference>
<evidence type="ECO:0000313" key="4">
    <source>
        <dbReference type="Proteomes" id="UP000321362"/>
    </source>
</evidence>
<organism evidence="3 4">
    <name type="scientific">Mucilaginibacter ginsenosidivorax</name>
    <dbReference type="NCBI Taxonomy" id="862126"/>
    <lineage>
        <taxon>Bacteria</taxon>
        <taxon>Pseudomonadati</taxon>
        <taxon>Bacteroidota</taxon>
        <taxon>Sphingobacteriia</taxon>
        <taxon>Sphingobacteriales</taxon>
        <taxon>Sphingobacteriaceae</taxon>
        <taxon>Mucilaginibacter</taxon>
    </lineage>
</organism>
<reference evidence="3 4" key="1">
    <citation type="journal article" date="2013" name="J. Microbiol.">
        <title>Mucilaginibacter ginsenosidivorax sp. nov., with ginsenoside converting activity isolated from sediment.</title>
        <authorList>
            <person name="Kim J.K."/>
            <person name="Choi T.E."/>
            <person name="Liu Q.M."/>
            <person name="Park H.Y."/>
            <person name="Yi T.H."/>
            <person name="Yoon M.H."/>
            <person name="Kim S.C."/>
            <person name="Im W.T."/>
        </authorList>
    </citation>
    <scope>NUCLEOTIDE SEQUENCE [LARGE SCALE GENOMIC DNA]</scope>
    <source>
        <strain evidence="3 4">KHI28</strain>
    </source>
</reference>
<evidence type="ECO:0000256" key="1">
    <source>
        <dbReference type="ARBA" id="ARBA00022676"/>
    </source>
</evidence>
<dbReference type="OrthoDB" id="9797795at2"/>
<keyword evidence="1" id="KW-0328">Glycosyltransferase</keyword>
<proteinExistence type="predicted"/>
<name>A0A5B8VW23_9SPHI</name>
<dbReference type="Proteomes" id="UP000321362">
    <property type="component" value="Chromosome"/>
</dbReference>
<dbReference type="InterPro" id="IPR051199">
    <property type="entry name" value="LPS_LOS_Heptosyltrfase"/>
</dbReference>
<dbReference type="EMBL" id="CP042437">
    <property type="protein sequence ID" value="QEC74795.1"/>
    <property type="molecule type" value="Genomic_DNA"/>
</dbReference>
<dbReference type="PANTHER" id="PTHR30160">
    <property type="entry name" value="TETRAACYLDISACCHARIDE 4'-KINASE-RELATED"/>
    <property type="match status" value="1"/>
</dbReference>
<dbReference type="RefSeq" id="WP_147051954.1">
    <property type="nucleotide sequence ID" value="NZ_CP042437.1"/>
</dbReference>
<evidence type="ECO:0000313" key="3">
    <source>
        <dbReference type="EMBL" id="QEC74795.1"/>
    </source>
</evidence>
<dbReference type="Pfam" id="PF01075">
    <property type="entry name" value="Glyco_transf_9"/>
    <property type="match status" value="1"/>
</dbReference>
<dbReference type="SUPFAM" id="SSF53756">
    <property type="entry name" value="UDP-Glycosyltransferase/glycogen phosphorylase"/>
    <property type="match status" value="1"/>
</dbReference>
<accession>A0A5B8VW23</accession>
<dbReference type="CDD" id="cd03789">
    <property type="entry name" value="GT9_LPS_heptosyltransferase"/>
    <property type="match status" value="1"/>
</dbReference>
<keyword evidence="2 3" id="KW-0808">Transferase</keyword>
<gene>
    <name evidence="3" type="ORF">FSB76_02115</name>
</gene>
<dbReference type="GO" id="GO:0008713">
    <property type="term" value="F:ADP-heptose-lipopolysaccharide heptosyltransferase activity"/>
    <property type="evidence" value="ECO:0007669"/>
    <property type="project" value="TreeGrafter"/>
</dbReference>
<evidence type="ECO:0000256" key="2">
    <source>
        <dbReference type="ARBA" id="ARBA00022679"/>
    </source>
</evidence>
<sequence>MEKGNKLFHKLDRWVGIPLVMLLGAFKRRKAIRPITPNARLAILNLGSIGDNVLMSAVIADLISQYPGISITAFTGNTNYQIVKLIPGIDETIKLSITNVSKSYNLIRSSGRFNLLIDFGPWPRLNSIFAAFFKADQKIGFNSKNQFRHYVYDIPVTHSAKLHEIDNFRNLISALYNGNPHEPILSIIPSDNSTQLIKQMGKYCVIHPWPGGYKSYMKEWPLNYWVELINKISTEFDWIVITGAPSDIEKSAELFSLAKKMHKVSVADLSGKLSLQELVHFISASYLTISVNTGVAHITAALNKNQVCLHGPTNVLRWRPYNKNTVSIVPITGHFGYLNYGYEYNGVKENCMENITVDMVYDALKVFKS</sequence>
<dbReference type="Gene3D" id="3.40.50.2000">
    <property type="entry name" value="Glycogen Phosphorylase B"/>
    <property type="match status" value="2"/>
</dbReference>
<keyword evidence="4" id="KW-1185">Reference proteome</keyword>
<dbReference type="KEGG" id="mgk:FSB76_02115"/>
<protein>
    <submittedName>
        <fullName evidence="3">Glycosyltransferase family 9 protein</fullName>
    </submittedName>
</protein>
<dbReference type="GO" id="GO:0005829">
    <property type="term" value="C:cytosol"/>
    <property type="evidence" value="ECO:0007669"/>
    <property type="project" value="TreeGrafter"/>
</dbReference>
<dbReference type="GO" id="GO:0009244">
    <property type="term" value="P:lipopolysaccharide core region biosynthetic process"/>
    <property type="evidence" value="ECO:0007669"/>
    <property type="project" value="TreeGrafter"/>
</dbReference>